<feature type="domain" description="FAD-binding" evidence="6">
    <location>
        <begin position="6"/>
        <end position="83"/>
    </location>
</feature>
<comment type="cofactor">
    <cofactor evidence="1">
        <name>FAD</name>
        <dbReference type="ChEBI" id="CHEBI:57692"/>
    </cofactor>
</comment>
<sequence length="94" mass="10037">MSGRRLKVVIAGAGIGGLTAALALLRRGFEVEVHEQAMALREVGAGVQISANGMLVLRELGVADRVLALAARPERREVRLWNTGQAWTTFDLGA</sequence>
<dbReference type="InterPro" id="IPR002938">
    <property type="entry name" value="FAD-bd"/>
</dbReference>
<dbReference type="GO" id="GO:0004497">
    <property type="term" value="F:monooxygenase activity"/>
    <property type="evidence" value="ECO:0007669"/>
    <property type="project" value="UniProtKB-KW"/>
</dbReference>
<keyword evidence="3" id="KW-0274">FAD</keyword>
<dbReference type="RefSeq" id="WP_305109393.1">
    <property type="nucleotide sequence ID" value="NZ_JAUTWS010000355.1"/>
</dbReference>
<gene>
    <name evidence="7" type="ORF">Q7A36_40210</name>
</gene>
<dbReference type="SUPFAM" id="SSF51905">
    <property type="entry name" value="FAD/NAD(P)-binding domain"/>
    <property type="match status" value="1"/>
</dbReference>
<comment type="caution">
    <text evidence="7">The sequence shown here is derived from an EMBL/GenBank/DDBJ whole genome shotgun (WGS) entry which is preliminary data.</text>
</comment>
<dbReference type="PANTHER" id="PTHR13789:SF318">
    <property type="entry name" value="GERANYLGERANYL DIPHOSPHATE REDUCTASE"/>
    <property type="match status" value="1"/>
</dbReference>
<keyword evidence="2" id="KW-0285">Flavoprotein</keyword>
<dbReference type="InterPro" id="IPR036188">
    <property type="entry name" value="FAD/NAD-bd_sf"/>
</dbReference>
<evidence type="ECO:0000256" key="3">
    <source>
        <dbReference type="ARBA" id="ARBA00022827"/>
    </source>
</evidence>
<dbReference type="EMBL" id="JAUTWS010000355">
    <property type="protein sequence ID" value="MDO9714569.1"/>
    <property type="molecule type" value="Genomic_DNA"/>
</dbReference>
<evidence type="ECO:0000259" key="6">
    <source>
        <dbReference type="Pfam" id="PF01494"/>
    </source>
</evidence>
<evidence type="ECO:0000313" key="7">
    <source>
        <dbReference type="EMBL" id="MDO9714569.1"/>
    </source>
</evidence>
<dbReference type="InterPro" id="IPR050493">
    <property type="entry name" value="FAD-dep_Monooxygenase_BioMet"/>
</dbReference>
<reference evidence="7 8" key="1">
    <citation type="submission" date="2023-08" db="EMBL/GenBank/DDBJ databases">
        <title>The draft genome sequence of Paracraurococcus sp. LOR1-02.</title>
        <authorList>
            <person name="Kingkaew E."/>
            <person name="Tanasupawat S."/>
        </authorList>
    </citation>
    <scope>NUCLEOTIDE SEQUENCE [LARGE SCALE GENOMIC DNA]</scope>
    <source>
        <strain evidence="7 8">LOR1-02</strain>
    </source>
</reference>
<dbReference type="Proteomes" id="UP001243009">
    <property type="component" value="Unassembled WGS sequence"/>
</dbReference>
<evidence type="ECO:0000256" key="4">
    <source>
        <dbReference type="ARBA" id="ARBA00023002"/>
    </source>
</evidence>
<evidence type="ECO:0000313" key="8">
    <source>
        <dbReference type="Proteomes" id="UP001243009"/>
    </source>
</evidence>
<keyword evidence="4" id="KW-0560">Oxidoreductase</keyword>
<evidence type="ECO:0000256" key="5">
    <source>
        <dbReference type="ARBA" id="ARBA00023033"/>
    </source>
</evidence>
<evidence type="ECO:0000256" key="1">
    <source>
        <dbReference type="ARBA" id="ARBA00001974"/>
    </source>
</evidence>
<protein>
    <submittedName>
        <fullName evidence="7">FAD-dependent monooxygenase</fullName>
    </submittedName>
</protein>
<name>A0ABT9EEP7_9PROT</name>
<proteinExistence type="predicted"/>
<feature type="non-terminal residue" evidence="7">
    <location>
        <position position="94"/>
    </location>
</feature>
<dbReference type="Gene3D" id="3.50.50.60">
    <property type="entry name" value="FAD/NAD(P)-binding domain"/>
    <property type="match status" value="1"/>
</dbReference>
<evidence type="ECO:0000256" key="2">
    <source>
        <dbReference type="ARBA" id="ARBA00022630"/>
    </source>
</evidence>
<keyword evidence="8" id="KW-1185">Reference proteome</keyword>
<dbReference type="Pfam" id="PF01494">
    <property type="entry name" value="FAD_binding_3"/>
    <property type="match status" value="1"/>
</dbReference>
<keyword evidence="5 7" id="KW-0503">Monooxygenase</keyword>
<organism evidence="7 8">
    <name type="scientific">Paracraurococcus lichenis</name>
    <dbReference type="NCBI Taxonomy" id="3064888"/>
    <lineage>
        <taxon>Bacteria</taxon>
        <taxon>Pseudomonadati</taxon>
        <taxon>Pseudomonadota</taxon>
        <taxon>Alphaproteobacteria</taxon>
        <taxon>Acetobacterales</taxon>
        <taxon>Roseomonadaceae</taxon>
        <taxon>Paracraurococcus</taxon>
    </lineage>
</organism>
<accession>A0ABT9EEP7</accession>
<dbReference type="PANTHER" id="PTHR13789">
    <property type="entry name" value="MONOOXYGENASE"/>
    <property type="match status" value="1"/>
</dbReference>